<evidence type="ECO:0000256" key="6">
    <source>
        <dbReference type="SAM" id="Phobius"/>
    </source>
</evidence>
<feature type="transmembrane region" description="Helical" evidence="6">
    <location>
        <begin position="114"/>
        <end position="136"/>
    </location>
</feature>
<evidence type="ECO:0000256" key="2">
    <source>
        <dbReference type="ARBA" id="ARBA00022475"/>
    </source>
</evidence>
<feature type="transmembrane region" description="Helical" evidence="6">
    <location>
        <begin position="383"/>
        <end position="400"/>
    </location>
</feature>
<keyword evidence="9" id="KW-1185">Reference proteome</keyword>
<dbReference type="PROSITE" id="PS50850">
    <property type="entry name" value="MFS"/>
    <property type="match status" value="1"/>
</dbReference>
<name>A0A1I6IG09_9EURY</name>
<dbReference type="OrthoDB" id="204048at2157"/>
<dbReference type="AlphaFoldDB" id="A0A1I6IG09"/>
<gene>
    <name evidence="8" type="ORF">SAMN04488124_3216</name>
</gene>
<dbReference type="InterPro" id="IPR050189">
    <property type="entry name" value="MFS_Efflux_Transporters"/>
</dbReference>
<evidence type="ECO:0000256" key="5">
    <source>
        <dbReference type="ARBA" id="ARBA00023136"/>
    </source>
</evidence>
<feature type="transmembrane region" description="Helical" evidence="6">
    <location>
        <begin position="177"/>
        <end position="198"/>
    </location>
</feature>
<comment type="subcellular location">
    <subcellularLocation>
        <location evidence="1">Cell membrane</location>
        <topology evidence="1">Multi-pass membrane protein</topology>
    </subcellularLocation>
</comment>
<sequence length="406" mass="41656">MTHRTSSTSPPGRSTDERLRTWGIIVGLSLVSTGLAAYEIVPASVTPILRDSLQISPTKAGLVVGVMFGTSVVASLPAGAVLDRTDSRKVIAVAVFALCGVGVWGWYAARIGDYRSIIASRAVGGAAYVVVWNVGIDLASRAVTPDRRATAVGIFTASGPVGFALGQGTGPLVAESFGWPAIFLVYAALALVGLLVFWPLSHGLGRTESNAPSLSEFGAVLKNGAVWQVGLLGFLGYSLYLFVNSWGSSYLTEEVGLSLGLSGLLVAVFPAVGIFARVSSGALSDRVFGGRRRPVVLGSFAAAAPLLVAFTQFDSLFVLLAFLLLSGFAVQLTLGLSFSYVRELVDPNVAATAVAFQTSIGLAGAFIAPIAGGGVVSAAGFDAAFLLAGCLAVAGIALAWQAPEPA</sequence>
<evidence type="ECO:0000259" key="7">
    <source>
        <dbReference type="PROSITE" id="PS50850"/>
    </source>
</evidence>
<proteinExistence type="predicted"/>
<feature type="transmembrane region" description="Helical" evidence="6">
    <location>
        <begin position="319"/>
        <end position="341"/>
    </location>
</feature>
<dbReference type="PANTHER" id="PTHR43124">
    <property type="entry name" value="PURINE EFFLUX PUMP PBUE"/>
    <property type="match status" value="1"/>
</dbReference>
<accession>A0A1I6IG09</accession>
<feature type="transmembrane region" description="Helical" evidence="6">
    <location>
        <begin position="348"/>
        <end position="371"/>
    </location>
</feature>
<dbReference type="GO" id="GO:0022857">
    <property type="term" value="F:transmembrane transporter activity"/>
    <property type="evidence" value="ECO:0007669"/>
    <property type="project" value="InterPro"/>
</dbReference>
<evidence type="ECO:0000256" key="3">
    <source>
        <dbReference type="ARBA" id="ARBA00022692"/>
    </source>
</evidence>
<protein>
    <submittedName>
        <fullName evidence="8">Predicted arabinose efflux permease, MFS family</fullName>
    </submittedName>
</protein>
<feature type="transmembrane region" description="Helical" evidence="6">
    <location>
        <begin position="148"/>
        <end position="165"/>
    </location>
</feature>
<evidence type="ECO:0000313" key="9">
    <source>
        <dbReference type="Proteomes" id="UP000243250"/>
    </source>
</evidence>
<dbReference type="EMBL" id="FOYS01000005">
    <property type="protein sequence ID" value="SFR65628.1"/>
    <property type="molecule type" value="Genomic_DNA"/>
</dbReference>
<keyword evidence="4 6" id="KW-1133">Transmembrane helix</keyword>
<keyword evidence="3 6" id="KW-0812">Transmembrane</keyword>
<feature type="transmembrane region" description="Helical" evidence="6">
    <location>
        <begin position="89"/>
        <end position="108"/>
    </location>
</feature>
<feature type="transmembrane region" description="Helical" evidence="6">
    <location>
        <begin position="255"/>
        <end position="275"/>
    </location>
</feature>
<dbReference type="STRING" id="555875.SAMN04488124_3216"/>
<reference evidence="9" key="1">
    <citation type="submission" date="2016-10" db="EMBL/GenBank/DDBJ databases">
        <authorList>
            <person name="Varghese N."/>
            <person name="Submissions S."/>
        </authorList>
    </citation>
    <scope>NUCLEOTIDE SEQUENCE [LARGE SCALE GENOMIC DNA]</scope>
    <source>
        <strain evidence="9">CGMCC 1.8711</strain>
    </source>
</reference>
<dbReference type="Proteomes" id="UP000243250">
    <property type="component" value="Unassembled WGS sequence"/>
</dbReference>
<feature type="transmembrane region" description="Helical" evidence="6">
    <location>
        <begin position="61"/>
        <end position="82"/>
    </location>
</feature>
<feature type="transmembrane region" description="Helical" evidence="6">
    <location>
        <begin position="21"/>
        <end position="41"/>
    </location>
</feature>
<dbReference type="RefSeq" id="WP_089882777.1">
    <property type="nucleotide sequence ID" value="NZ_FOYS01000005.1"/>
</dbReference>
<dbReference type="Pfam" id="PF07690">
    <property type="entry name" value="MFS_1"/>
    <property type="match status" value="1"/>
</dbReference>
<dbReference type="InterPro" id="IPR011701">
    <property type="entry name" value="MFS"/>
</dbReference>
<evidence type="ECO:0000256" key="4">
    <source>
        <dbReference type="ARBA" id="ARBA00022989"/>
    </source>
</evidence>
<dbReference type="GO" id="GO:0005886">
    <property type="term" value="C:plasma membrane"/>
    <property type="evidence" value="ECO:0007669"/>
    <property type="project" value="UniProtKB-SubCell"/>
</dbReference>
<feature type="transmembrane region" description="Helical" evidence="6">
    <location>
        <begin position="295"/>
        <end position="313"/>
    </location>
</feature>
<keyword evidence="5 6" id="KW-0472">Membrane</keyword>
<feature type="domain" description="Major facilitator superfamily (MFS) profile" evidence="7">
    <location>
        <begin position="22"/>
        <end position="406"/>
    </location>
</feature>
<evidence type="ECO:0000313" key="8">
    <source>
        <dbReference type="EMBL" id="SFR65628.1"/>
    </source>
</evidence>
<evidence type="ECO:0000256" key="1">
    <source>
        <dbReference type="ARBA" id="ARBA00004651"/>
    </source>
</evidence>
<dbReference type="Gene3D" id="1.20.1250.20">
    <property type="entry name" value="MFS general substrate transporter like domains"/>
    <property type="match status" value="2"/>
</dbReference>
<feature type="transmembrane region" description="Helical" evidence="6">
    <location>
        <begin position="219"/>
        <end position="243"/>
    </location>
</feature>
<dbReference type="PANTHER" id="PTHR43124:SF10">
    <property type="entry name" value="PURINE EFFLUX PUMP PBUE"/>
    <property type="match status" value="1"/>
</dbReference>
<organism evidence="8 9">
    <name type="scientific">Halogeometricum limi</name>
    <dbReference type="NCBI Taxonomy" id="555875"/>
    <lineage>
        <taxon>Archaea</taxon>
        <taxon>Methanobacteriati</taxon>
        <taxon>Methanobacteriota</taxon>
        <taxon>Stenosarchaea group</taxon>
        <taxon>Halobacteria</taxon>
        <taxon>Halobacteriales</taxon>
        <taxon>Haloferacaceae</taxon>
        <taxon>Halogeometricum</taxon>
    </lineage>
</organism>
<keyword evidence="2" id="KW-1003">Cell membrane</keyword>
<dbReference type="SUPFAM" id="SSF103473">
    <property type="entry name" value="MFS general substrate transporter"/>
    <property type="match status" value="1"/>
</dbReference>
<dbReference type="InterPro" id="IPR020846">
    <property type="entry name" value="MFS_dom"/>
</dbReference>
<dbReference type="InterPro" id="IPR036259">
    <property type="entry name" value="MFS_trans_sf"/>
</dbReference>